<keyword evidence="1" id="KW-0812">Transmembrane</keyword>
<protein>
    <submittedName>
        <fullName evidence="2">Uncharacterized protein</fullName>
    </submittedName>
</protein>
<sequence>MASFPSGRVRGVSCLAFFRSPSRSLNGITLKFCLLLAAVHFGWMMGRAFQWVYWNRRVKDFVLHELDPLEMAVFDFLVSLPAGLPKKNNLTCRWILDNNDAVVGRFLGNLQILTFLCKLCIVSALHLLSHLYSFIRFANDLLLVEMKKTKLDRMMAMMADPTRMAPRSVLPTGVPTATAAASAALAESSANPAMPSV</sequence>
<accession>A0ABU6VK82</accession>
<evidence type="ECO:0000313" key="2">
    <source>
        <dbReference type="EMBL" id="MED6173777.1"/>
    </source>
</evidence>
<feature type="transmembrane region" description="Helical" evidence="1">
    <location>
        <begin position="28"/>
        <end position="46"/>
    </location>
</feature>
<proteinExistence type="predicted"/>
<organism evidence="2 3">
    <name type="scientific">Stylosanthes scabra</name>
    <dbReference type="NCBI Taxonomy" id="79078"/>
    <lineage>
        <taxon>Eukaryota</taxon>
        <taxon>Viridiplantae</taxon>
        <taxon>Streptophyta</taxon>
        <taxon>Embryophyta</taxon>
        <taxon>Tracheophyta</taxon>
        <taxon>Spermatophyta</taxon>
        <taxon>Magnoliopsida</taxon>
        <taxon>eudicotyledons</taxon>
        <taxon>Gunneridae</taxon>
        <taxon>Pentapetalae</taxon>
        <taxon>rosids</taxon>
        <taxon>fabids</taxon>
        <taxon>Fabales</taxon>
        <taxon>Fabaceae</taxon>
        <taxon>Papilionoideae</taxon>
        <taxon>50 kb inversion clade</taxon>
        <taxon>dalbergioids sensu lato</taxon>
        <taxon>Dalbergieae</taxon>
        <taxon>Pterocarpus clade</taxon>
        <taxon>Stylosanthes</taxon>
    </lineage>
</organism>
<dbReference type="EMBL" id="JASCZI010151624">
    <property type="protein sequence ID" value="MED6173777.1"/>
    <property type="molecule type" value="Genomic_DNA"/>
</dbReference>
<evidence type="ECO:0000256" key="1">
    <source>
        <dbReference type="SAM" id="Phobius"/>
    </source>
</evidence>
<dbReference type="Proteomes" id="UP001341840">
    <property type="component" value="Unassembled WGS sequence"/>
</dbReference>
<gene>
    <name evidence="2" type="ORF">PIB30_062838</name>
</gene>
<comment type="caution">
    <text evidence="2">The sequence shown here is derived from an EMBL/GenBank/DDBJ whole genome shotgun (WGS) entry which is preliminary data.</text>
</comment>
<keyword evidence="3" id="KW-1185">Reference proteome</keyword>
<name>A0ABU6VK82_9FABA</name>
<keyword evidence="1" id="KW-1133">Transmembrane helix</keyword>
<feature type="transmembrane region" description="Helical" evidence="1">
    <location>
        <begin position="106"/>
        <end position="128"/>
    </location>
</feature>
<keyword evidence="1" id="KW-0472">Membrane</keyword>
<reference evidence="2 3" key="1">
    <citation type="journal article" date="2023" name="Plants (Basel)">
        <title>Bridging the Gap: Combining Genomics and Transcriptomics Approaches to Understand Stylosanthes scabra, an Orphan Legume from the Brazilian Caatinga.</title>
        <authorList>
            <person name="Ferreira-Neto J.R.C."/>
            <person name="da Silva M.D."/>
            <person name="Binneck E."/>
            <person name="de Melo N.F."/>
            <person name="da Silva R.H."/>
            <person name="de Melo A.L.T.M."/>
            <person name="Pandolfi V."/>
            <person name="Bustamante F.O."/>
            <person name="Brasileiro-Vidal A.C."/>
            <person name="Benko-Iseppon A.M."/>
        </authorList>
    </citation>
    <scope>NUCLEOTIDE SEQUENCE [LARGE SCALE GENOMIC DNA]</scope>
    <source>
        <tissue evidence="2">Leaves</tissue>
    </source>
</reference>
<evidence type="ECO:0000313" key="3">
    <source>
        <dbReference type="Proteomes" id="UP001341840"/>
    </source>
</evidence>